<feature type="transmembrane region" description="Helical" evidence="7">
    <location>
        <begin position="137"/>
        <end position="162"/>
    </location>
</feature>
<dbReference type="PROSITE" id="PS50267">
    <property type="entry name" value="NA_NEUROTRAN_SYMP_3"/>
    <property type="match status" value="1"/>
</dbReference>
<evidence type="ECO:0000256" key="6">
    <source>
        <dbReference type="RuleBase" id="RU003732"/>
    </source>
</evidence>
<evidence type="ECO:0000313" key="8">
    <source>
        <dbReference type="EMBL" id="CRF32016.1"/>
    </source>
</evidence>
<keyword evidence="4 7" id="KW-1133">Transmembrane helix</keyword>
<dbReference type="AlphaFoldDB" id="A0A0G4K4M2"/>
<dbReference type="GO" id="GO:0016020">
    <property type="term" value="C:membrane"/>
    <property type="evidence" value="ECO:0007669"/>
    <property type="project" value="UniProtKB-SubCell"/>
</dbReference>
<feature type="transmembrane region" description="Helical" evidence="7">
    <location>
        <begin position="351"/>
        <end position="374"/>
    </location>
</feature>
<dbReference type="EMBL" id="CVLB01000001">
    <property type="protein sequence ID" value="CRF32016.1"/>
    <property type="molecule type" value="Genomic_DNA"/>
</dbReference>
<keyword evidence="3 6" id="KW-0812">Transmembrane</keyword>
<evidence type="ECO:0000313" key="9">
    <source>
        <dbReference type="Proteomes" id="UP000043763"/>
    </source>
</evidence>
<dbReference type="InterPro" id="IPR037272">
    <property type="entry name" value="SNS_sf"/>
</dbReference>
<comment type="subcellular location">
    <subcellularLocation>
        <location evidence="1">Membrane</location>
        <topology evidence="1">Multi-pass membrane protein</topology>
    </subcellularLocation>
</comment>
<feature type="transmembrane region" description="Helical" evidence="7">
    <location>
        <begin position="211"/>
        <end position="237"/>
    </location>
</feature>
<feature type="transmembrane region" description="Helical" evidence="7">
    <location>
        <begin position="310"/>
        <end position="331"/>
    </location>
</feature>
<feature type="transmembrane region" description="Helical" evidence="7">
    <location>
        <begin position="12"/>
        <end position="31"/>
    </location>
</feature>
<evidence type="ECO:0000256" key="4">
    <source>
        <dbReference type="ARBA" id="ARBA00022989"/>
    </source>
</evidence>
<dbReference type="RefSeq" id="WP_014487156.1">
    <property type="nucleotide sequence ID" value="NZ_CVLB01000001.1"/>
</dbReference>
<evidence type="ECO:0000256" key="3">
    <source>
        <dbReference type="ARBA" id="ARBA00022692"/>
    </source>
</evidence>
<gene>
    <name evidence="8" type="ORF">BRSU_0519</name>
</gene>
<dbReference type="GeneID" id="44969241"/>
<dbReference type="InterPro" id="IPR000175">
    <property type="entry name" value="Na/ntran_symport"/>
</dbReference>
<dbReference type="CDD" id="cd10336">
    <property type="entry name" value="SLC6sbd_Tyt1-Like"/>
    <property type="match status" value="1"/>
</dbReference>
<protein>
    <recommendedName>
        <fullName evidence="6">Transporter</fullName>
    </recommendedName>
</protein>
<dbReference type="PANTHER" id="PTHR42948:SF1">
    <property type="entry name" value="TRANSPORTER"/>
    <property type="match status" value="1"/>
</dbReference>
<dbReference type="PROSITE" id="PS00610">
    <property type="entry name" value="NA_NEUROTRAN_SYMP_1"/>
    <property type="match status" value="1"/>
</dbReference>
<feature type="transmembrane region" description="Helical" evidence="7">
    <location>
        <begin position="258"/>
        <end position="285"/>
    </location>
</feature>
<dbReference type="Pfam" id="PF00209">
    <property type="entry name" value="SNF"/>
    <property type="match status" value="2"/>
</dbReference>
<feature type="transmembrane region" description="Helical" evidence="7">
    <location>
        <begin position="436"/>
        <end position="455"/>
    </location>
</feature>
<dbReference type="NCBIfam" id="NF037979">
    <property type="entry name" value="Na_transp"/>
    <property type="match status" value="1"/>
</dbReference>
<dbReference type="GO" id="GO:0015293">
    <property type="term" value="F:symporter activity"/>
    <property type="evidence" value="ECO:0007669"/>
    <property type="project" value="UniProtKB-KW"/>
</dbReference>
<dbReference type="Proteomes" id="UP000043763">
    <property type="component" value="Unassembled WGS sequence"/>
</dbReference>
<keyword evidence="5 7" id="KW-0472">Membrane</keyword>
<sequence>MKKREKLGSRFGFILVSAGCAVGMGNVWRFPYITGQYGGGAFVILYIISIIILGVAPMVMEFAVGRAGGHDIATSFQKLEKKGHNWHKIGYVQILGNVLLMLFYTTICGWCLSYFYFMLSGRFEGLNANEVGNFFNGVLGSASTLTLWMGISLLIGIIICSFGLEKGVERASKFMMISLFALLMLLIIRALTLKGAIEGLKFYLVPDLNKLFGNGLTGFIGIFYAAIGQAFFSLSVGQGGMAIFGSYIDKKQSLTGEALIIIALDTMVALFAGLVVFPACFAFGVNPGEGAGLAFVTLPNIFNSMPLGRLWGALFFLFLAMAALTTIIGVLENIYSFIMDKFKITRQKTSIILFVMLFILSLPTTLGFNILSNINPLGEGTVIMDLLDFIVSNNILPLGALVTLFFCTRDFGWGFDNFLKEANTGEGIKFPRQLRFYISYILPFIVLAIFLYEYINRFFLK</sequence>
<reference evidence="9" key="1">
    <citation type="submission" date="2015-04" db="EMBL/GenBank/DDBJ databases">
        <authorList>
            <person name="Mushtaq Mamoona"/>
        </authorList>
    </citation>
    <scope>NUCLEOTIDE SEQUENCE [LARGE SCALE GENOMIC DNA]</scope>
    <source>
        <strain evidence="9">AN4859/03</strain>
    </source>
</reference>
<evidence type="ECO:0000256" key="7">
    <source>
        <dbReference type="SAM" id="Phobius"/>
    </source>
</evidence>
<dbReference type="SUPFAM" id="SSF161070">
    <property type="entry name" value="SNF-like"/>
    <property type="match status" value="1"/>
</dbReference>
<keyword evidence="6" id="KW-0769">Symport</keyword>
<evidence type="ECO:0000256" key="2">
    <source>
        <dbReference type="ARBA" id="ARBA00022448"/>
    </source>
</evidence>
<comment type="similarity">
    <text evidence="6">Belongs to the sodium:neurotransmitter symporter (SNF) (TC 2.A.22) family.</text>
</comment>
<dbReference type="InterPro" id="IPR047218">
    <property type="entry name" value="YocR/YhdH-like"/>
</dbReference>
<feature type="transmembrane region" description="Helical" evidence="7">
    <location>
        <begin position="174"/>
        <end position="191"/>
    </location>
</feature>
<organism evidence="8 9">
    <name type="scientific">Brachyspira suanatina</name>
    <dbReference type="NCBI Taxonomy" id="381802"/>
    <lineage>
        <taxon>Bacteria</taxon>
        <taxon>Pseudomonadati</taxon>
        <taxon>Spirochaetota</taxon>
        <taxon>Spirochaetia</taxon>
        <taxon>Brachyspirales</taxon>
        <taxon>Brachyspiraceae</taxon>
        <taxon>Brachyspira</taxon>
    </lineage>
</organism>
<feature type="transmembrane region" description="Helical" evidence="7">
    <location>
        <begin position="94"/>
        <end position="117"/>
    </location>
</feature>
<dbReference type="OrthoDB" id="9762833at2"/>
<dbReference type="PANTHER" id="PTHR42948">
    <property type="entry name" value="TRANSPORTER"/>
    <property type="match status" value="1"/>
</dbReference>
<keyword evidence="2 6" id="KW-0813">Transport</keyword>
<accession>A0A0G4K4M2</accession>
<evidence type="ECO:0000256" key="1">
    <source>
        <dbReference type="ARBA" id="ARBA00004141"/>
    </source>
</evidence>
<proteinExistence type="inferred from homology"/>
<feature type="transmembrane region" description="Helical" evidence="7">
    <location>
        <begin position="394"/>
        <end position="415"/>
    </location>
</feature>
<evidence type="ECO:0000256" key="5">
    <source>
        <dbReference type="ARBA" id="ARBA00023136"/>
    </source>
</evidence>
<dbReference type="PRINTS" id="PR00176">
    <property type="entry name" value="NANEUSMPORT"/>
</dbReference>
<keyword evidence="9" id="KW-1185">Reference proteome</keyword>
<name>A0A0G4K4M2_9SPIR</name>
<feature type="transmembrane region" description="Helical" evidence="7">
    <location>
        <begin position="37"/>
        <end position="56"/>
    </location>
</feature>